<evidence type="ECO:0000256" key="5">
    <source>
        <dbReference type="ARBA" id="ARBA00022692"/>
    </source>
</evidence>
<evidence type="ECO:0008006" key="12">
    <source>
        <dbReference type="Google" id="ProtNLM"/>
    </source>
</evidence>
<reference evidence="10" key="1">
    <citation type="submission" date="2023-08" db="EMBL/GenBank/DDBJ databases">
        <authorList>
            <person name="Audoor S."/>
            <person name="Bilcke G."/>
        </authorList>
    </citation>
    <scope>NUCLEOTIDE SEQUENCE</scope>
</reference>
<dbReference type="Gene3D" id="1.20.1740.10">
    <property type="entry name" value="Amino acid/polyamine transporter I"/>
    <property type="match status" value="1"/>
</dbReference>
<feature type="transmembrane region" description="Helical" evidence="8">
    <location>
        <begin position="152"/>
        <end position="172"/>
    </location>
</feature>
<dbReference type="PANTHER" id="PTHR32195:SF26">
    <property type="entry name" value="TRYPTOPHAN OR TYROSINE TRANSPORTER PROTEIN"/>
    <property type="match status" value="1"/>
</dbReference>
<dbReference type="PANTHER" id="PTHR32195">
    <property type="entry name" value="OS07G0662800 PROTEIN"/>
    <property type="match status" value="1"/>
</dbReference>
<gene>
    <name evidence="10" type="ORF">CYCCA115_LOCUS5306</name>
</gene>
<feature type="transmembrane region" description="Helical" evidence="8">
    <location>
        <begin position="389"/>
        <end position="410"/>
    </location>
</feature>
<keyword evidence="6 8" id="KW-1133">Transmembrane helix</keyword>
<evidence type="ECO:0000256" key="1">
    <source>
        <dbReference type="ARBA" id="ARBA00004429"/>
    </source>
</evidence>
<feature type="signal peptide" evidence="9">
    <location>
        <begin position="1"/>
        <end position="25"/>
    </location>
</feature>
<feature type="transmembrane region" description="Helical" evidence="8">
    <location>
        <begin position="305"/>
        <end position="324"/>
    </location>
</feature>
<evidence type="ECO:0000256" key="2">
    <source>
        <dbReference type="ARBA" id="ARBA00022448"/>
    </source>
</evidence>
<evidence type="ECO:0000256" key="4">
    <source>
        <dbReference type="ARBA" id="ARBA00022519"/>
    </source>
</evidence>
<keyword evidence="9" id="KW-0732">Signal</keyword>
<evidence type="ECO:0000256" key="3">
    <source>
        <dbReference type="ARBA" id="ARBA00022475"/>
    </source>
</evidence>
<proteinExistence type="predicted"/>
<keyword evidence="3" id="KW-1003">Cell membrane</keyword>
<dbReference type="Pfam" id="PF03222">
    <property type="entry name" value="Trp_Tyr_perm"/>
    <property type="match status" value="1"/>
</dbReference>
<feature type="transmembrane region" description="Helical" evidence="8">
    <location>
        <begin position="266"/>
        <end position="285"/>
    </location>
</feature>
<sequence>MPTSRSCSRATTSLIVLLSLEASSGFVNHPIGSCTRDIIAKTTRSPLNVLAGPDQEPAGNTFLKGLSDKIGSVDDDRIIYPEYESGEVSRVFSSLSYNKSEQGKVNAIHVTGSVLGATALVAGTTVGAGILALPAATAPVGFLPSTAAMGVAWLYMTMSGLLVAELSINRLGQSGKPGKGMLDLYEDNLGPNWSKLGSLSYFFLHYAVVVAYIAQGGLNLDNILDNLGLMNKDGALPGIGQALFASVCASGLFVATKKQVEQVNNIFVLLLAGAFAGIIGIGAQSADFGSLVDLSNQHPEKVVDAFPIIFLSLVFQNVVPTVVNQLEGDREKITKAIISGTTLPTLMFLAWNAVVLGNVQGMPDASTMDPVLLIQAGAQGDGGALLGTLVGGFSFLAVVTSLIGFTYALLDAWTDVFKIPQDGPEFDKWKLPLFALIYLPPLALSVTDPDIFYSALDYGGAFGVSTLFLVLPPIMVWGQRYGEEKTELLTKPMVPFGKIPLGSMWKAAGTLILEQGADKLGVFEFISEHNPFAAP</sequence>
<feature type="transmembrane region" description="Helical" evidence="8">
    <location>
        <begin position="431"/>
        <end position="447"/>
    </location>
</feature>
<feature type="transmembrane region" description="Helical" evidence="8">
    <location>
        <begin position="193"/>
        <end position="214"/>
    </location>
</feature>
<evidence type="ECO:0000256" key="7">
    <source>
        <dbReference type="ARBA" id="ARBA00023136"/>
    </source>
</evidence>
<evidence type="ECO:0000313" key="11">
    <source>
        <dbReference type="Proteomes" id="UP001295423"/>
    </source>
</evidence>
<comment type="caution">
    <text evidence="10">The sequence shown here is derived from an EMBL/GenBank/DDBJ whole genome shotgun (WGS) entry which is preliminary data.</text>
</comment>
<protein>
    <recommendedName>
        <fullName evidence="12">Tyrosine-specific transport protein</fullName>
    </recommendedName>
</protein>
<keyword evidence="2" id="KW-0813">Transport</keyword>
<keyword evidence="11" id="KW-1185">Reference proteome</keyword>
<comment type="subcellular location">
    <subcellularLocation>
        <location evidence="1">Cell inner membrane</location>
        <topology evidence="1">Multi-pass membrane protein</topology>
    </subcellularLocation>
</comment>
<feature type="transmembrane region" description="Helical" evidence="8">
    <location>
        <begin position="234"/>
        <end position="254"/>
    </location>
</feature>
<keyword evidence="7 8" id="KW-0472">Membrane</keyword>
<evidence type="ECO:0000313" key="10">
    <source>
        <dbReference type="EMBL" id="CAJ1936666.1"/>
    </source>
</evidence>
<name>A0AAD2CKA6_9STRA</name>
<feature type="chain" id="PRO_5042040448" description="Tyrosine-specific transport protein" evidence="9">
    <location>
        <begin position="26"/>
        <end position="535"/>
    </location>
</feature>
<accession>A0AAD2CKA6</accession>
<evidence type="ECO:0000256" key="6">
    <source>
        <dbReference type="ARBA" id="ARBA00022989"/>
    </source>
</evidence>
<evidence type="ECO:0000256" key="9">
    <source>
        <dbReference type="SAM" id="SignalP"/>
    </source>
</evidence>
<evidence type="ECO:0000256" key="8">
    <source>
        <dbReference type="SAM" id="Phobius"/>
    </source>
</evidence>
<keyword evidence="5 8" id="KW-0812">Transmembrane</keyword>
<organism evidence="10 11">
    <name type="scientific">Cylindrotheca closterium</name>
    <dbReference type="NCBI Taxonomy" id="2856"/>
    <lineage>
        <taxon>Eukaryota</taxon>
        <taxon>Sar</taxon>
        <taxon>Stramenopiles</taxon>
        <taxon>Ochrophyta</taxon>
        <taxon>Bacillariophyta</taxon>
        <taxon>Bacillariophyceae</taxon>
        <taxon>Bacillariophycidae</taxon>
        <taxon>Bacillariales</taxon>
        <taxon>Bacillariaceae</taxon>
        <taxon>Cylindrotheca</taxon>
    </lineage>
</organism>
<feature type="transmembrane region" description="Helical" evidence="8">
    <location>
        <begin position="459"/>
        <end position="478"/>
    </location>
</feature>
<dbReference type="GO" id="GO:0003333">
    <property type="term" value="P:amino acid transmembrane transport"/>
    <property type="evidence" value="ECO:0007669"/>
    <property type="project" value="InterPro"/>
</dbReference>
<feature type="transmembrane region" description="Helical" evidence="8">
    <location>
        <begin position="336"/>
        <end position="354"/>
    </location>
</feature>
<dbReference type="AlphaFoldDB" id="A0AAD2CKA6"/>
<dbReference type="InterPro" id="IPR018227">
    <property type="entry name" value="Amino_acid_transport_2"/>
</dbReference>
<dbReference type="GO" id="GO:0005886">
    <property type="term" value="C:plasma membrane"/>
    <property type="evidence" value="ECO:0007669"/>
    <property type="project" value="UniProtKB-SubCell"/>
</dbReference>
<dbReference type="EMBL" id="CAKOGP040000557">
    <property type="protein sequence ID" value="CAJ1936666.1"/>
    <property type="molecule type" value="Genomic_DNA"/>
</dbReference>
<keyword evidence="4" id="KW-0997">Cell inner membrane</keyword>
<dbReference type="Proteomes" id="UP001295423">
    <property type="component" value="Unassembled WGS sequence"/>
</dbReference>